<feature type="chain" id="PRO_5043990570" evidence="1">
    <location>
        <begin position="17"/>
        <end position="234"/>
    </location>
</feature>
<evidence type="ECO:0000313" key="3">
    <source>
        <dbReference type="Proteomes" id="UP001487740"/>
    </source>
</evidence>
<dbReference type="Gene3D" id="2.60.20.10">
    <property type="entry name" value="Crystallins"/>
    <property type="match status" value="2"/>
</dbReference>
<comment type="caution">
    <text evidence="2">The sequence shown here is derived from an EMBL/GenBank/DDBJ whole genome shotgun (WGS) entry which is preliminary data.</text>
</comment>
<feature type="signal peptide" evidence="1">
    <location>
        <begin position="1"/>
        <end position="16"/>
    </location>
</feature>
<keyword evidence="3" id="KW-1185">Reference proteome</keyword>
<organism evidence="2 3">
    <name type="scientific">Scylla paramamosain</name>
    <name type="common">Mud crab</name>
    <dbReference type="NCBI Taxonomy" id="85552"/>
    <lineage>
        <taxon>Eukaryota</taxon>
        <taxon>Metazoa</taxon>
        <taxon>Ecdysozoa</taxon>
        <taxon>Arthropoda</taxon>
        <taxon>Crustacea</taxon>
        <taxon>Multicrustacea</taxon>
        <taxon>Malacostraca</taxon>
        <taxon>Eumalacostraca</taxon>
        <taxon>Eucarida</taxon>
        <taxon>Decapoda</taxon>
        <taxon>Pleocyemata</taxon>
        <taxon>Brachyura</taxon>
        <taxon>Eubrachyura</taxon>
        <taxon>Portunoidea</taxon>
        <taxon>Portunidae</taxon>
        <taxon>Portuninae</taxon>
        <taxon>Scylla</taxon>
    </lineage>
</organism>
<dbReference type="AlphaFoldDB" id="A0AAW0TC97"/>
<evidence type="ECO:0000256" key="1">
    <source>
        <dbReference type="SAM" id="SignalP"/>
    </source>
</evidence>
<protein>
    <submittedName>
        <fullName evidence="2">Uncharacterized protein</fullName>
    </submittedName>
</protein>
<accession>A0AAW0TC97</accession>
<dbReference type="SUPFAM" id="SSF49695">
    <property type="entry name" value="gamma-Crystallin-like"/>
    <property type="match status" value="2"/>
</dbReference>
<proteinExistence type="predicted"/>
<dbReference type="InterPro" id="IPR011024">
    <property type="entry name" value="G_crystallin-like"/>
</dbReference>
<dbReference type="Proteomes" id="UP001487740">
    <property type="component" value="Unassembled WGS sequence"/>
</dbReference>
<dbReference type="EMBL" id="JARAKH010000034">
    <property type="protein sequence ID" value="KAK8384923.1"/>
    <property type="molecule type" value="Genomic_DNA"/>
</dbReference>
<gene>
    <name evidence="2" type="ORF">O3P69_014470</name>
</gene>
<name>A0AAW0TC97_SCYPA</name>
<reference evidence="2 3" key="1">
    <citation type="submission" date="2023-03" db="EMBL/GenBank/DDBJ databases">
        <title>High-quality genome of Scylla paramamosain provides insights in environmental adaptation.</title>
        <authorList>
            <person name="Zhang L."/>
        </authorList>
    </citation>
    <scope>NUCLEOTIDE SEQUENCE [LARGE SCALE GENOMIC DNA]</scope>
    <source>
        <strain evidence="2">LZ_2023a</strain>
        <tissue evidence="2">Muscle</tissue>
    </source>
</reference>
<sequence length="234" mass="26053">MKTFIIISVFVLGARASPSLTTCYEDPNLNGYYVTFDNYAPDLYSYNFDDTIASVHQTGMWIYYENYQYNLSPGKAYFVHGIGVTVNFPSEYRDITSSLRFVGSLEYLNADTITFYEGNSFTAAEFFAVGDNSNFGQMTGRISSLIVTGKSYWTIFSGEGYTGDRLCVGPETDHDVGPNGEVLDLGIYPAMTSLGIPDNSIKSVRKGCWSGRKIQAPKMKVDGRRENGAWGRLF</sequence>
<evidence type="ECO:0000313" key="2">
    <source>
        <dbReference type="EMBL" id="KAK8384923.1"/>
    </source>
</evidence>
<keyword evidence="1" id="KW-0732">Signal</keyword>